<dbReference type="OrthoDB" id="8420595at2"/>
<dbReference type="EMBL" id="QMKK01000021">
    <property type="protein sequence ID" value="RAX42662.1"/>
    <property type="molecule type" value="Genomic_DNA"/>
</dbReference>
<evidence type="ECO:0000313" key="1">
    <source>
        <dbReference type="EMBL" id="RAX42662.1"/>
    </source>
</evidence>
<dbReference type="RefSeq" id="WP_112340616.1">
    <property type="nucleotide sequence ID" value="NZ_QMKK01000021.1"/>
</dbReference>
<comment type="caution">
    <text evidence="1">The sequence shown here is derived from an EMBL/GenBank/DDBJ whole genome shotgun (WGS) entry which is preliminary data.</text>
</comment>
<dbReference type="AlphaFoldDB" id="A0A329YKT4"/>
<organism evidence="1 2">
    <name type="scientific">Rhizobium tropici</name>
    <dbReference type="NCBI Taxonomy" id="398"/>
    <lineage>
        <taxon>Bacteria</taxon>
        <taxon>Pseudomonadati</taxon>
        <taxon>Pseudomonadota</taxon>
        <taxon>Alphaproteobacteria</taxon>
        <taxon>Hyphomicrobiales</taxon>
        <taxon>Rhizobiaceae</taxon>
        <taxon>Rhizobium/Agrobacterium group</taxon>
        <taxon>Rhizobium</taxon>
    </lineage>
</organism>
<accession>A0A329YKT4</accession>
<dbReference type="Proteomes" id="UP000251205">
    <property type="component" value="Unassembled WGS sequence"/>
</dbReference>
<reference evidence="1 2" key="1">
    <citation type="submission" date="2018-06" db="EMBL/GenBank/DDBJ databases">
        <title>Whole Genome Sequence of an efficient microsymbiont, Rhizobium tropici.</title>
        <authorList>
            <person name="Srinivasan R."/>
            <person name="Singh H.V."/>
            <person name="Srivastava R."/>
            <person name="Kumari B."/>
            <person name="Radhakrishna A."/>
        </authorList>
    </citation>
    <scope>NUCLEOTIDE SEQUENCE [LARGE SCALE GENOMIC DNA]</scope>
    <source>
        <strain evidence="1 2">IGFRI Rhizo-19</strain>
    </source>
</reference>
<protein>
    <submittedName>
        <fullName evidence="1">Uncharacterized protein</fullName>
    </submittedName>
</protein>
<evidence type="ECO:0000313" key="2">
    <source>
        <dbReference type="Proteomes" id="UP000251205"/>
    </source>
</evidence>
<proteinExistence type="predicted"/>
<sequence>MDCYVVEQAETARPGILARLLESLAQALVKHAEPSLHLDLDDMPDRLKRDLGFLDGREPHYDDRSLL</sequence>
<gene>
    <name evidence="1" type="ORF">DQ393_04545</name>
</gene>
<name>A0A329YKT4_RHITR</name>